<protein>
    <submittedName>
        <fullName evidence="2">Nuclease-related domain protein</fullName>
    </submittedName>
</protein>
<name>A0A6V7RI82_9STAP</name>
<keyword evidence="5" id="KW-1185">Reference proteome</keyword>
<dbReference type="EMBL" id="CAJEWA010000006">
    <property type="protein sequence ID" value="CAD2077717.1"/>
    <property type="molecule type" value="Genomic_DNA"/>
</dbReference>
<evidence type="ECO:0000313" key="2">
    <source>
        <dbReference type="EMBL" id="CAD2077717.1"/>
    </source>
</evidence>
<dbReference type="AlphaFoldDB" id="A0A6V7RI82"/>
<evidence type="ECO:0000313" key="3">
    <source>
        <dbReference type="EMBL" id="MBB6422636.1"/>
    </source>
</evidence>
<dbReference type="PROSITE" id="PS50965">
    <property type="entry name" value="NERD"/>
    <property type="match status" value="1"/>
</dbReference>
<dbReference type="Pfam" id="PF08378">
    <property type="entry name" value="NERD"/>
    <property type="match status" value="1"/>
</dbReference>
<accession>A0A6V7RI82</accession>
<evidence type="ECO:0000259" key="1">
    <source>
        <dbReference type="PROSITE" id="PS50965"/>
    </source>
</evidence>
<proteinExistence type="predicted"/>
<dbReference type="InterPro" id="IPR011528">
    <property type="entry name" value="NERD"/>
</dbReference>
<dbReference type="Proteomes" id="UP000534001">
    <property type="component" value="Unassembled WGS sequence"/>
</dbReference>
<sequence length="326" mass="38349">MFINNREIPVELLYYSALSARAELTANEKYQMEIVKKGYEGECQYDKIFDEIDHSNLYIFRDVYLKTGNTTTQYDSIVITDDRVTVNEIKNFQGDFHYSKDNWYKNGYLLEDDAFAQLRRAQGKLMRLAKNSALNFEVTGALIFINDDFRLTSDTDAIWDKTIVRSHLRSYLRNLNNAQRGNKAKKIANIINKHRVNNTYFNEKADISRLKSGFYCGECRSYNLIKRRFHFTCGNCGTIETSETHLLRAISDHKYLFYNQPITKKTILRLIDHQLPKSTLARMMNKHCNIEYKGRSSTYKYKYYDFNAALKIIKGCRYKNTIIKPM</sequence>
<dbReference type="EMBL" id="JACHFF010000001">
    <property type="protein sequence ID" value="MBB6422636.1"/>
    <property type="molecule type" value="Genomic_DNA"/>
</dbReference>
<gene>
    <name evidence="3" type="ORF">HNR41_000562</name>
    <name evidence="2" type="ORF">JEOCOQ751_01024</name>
</gene>
<evidence type="ECO:0000313" key="5">
    <source>
        <dbReference type="Proteomes" id="UP000545588"/>
    </source>
</evidence>
<evidence type="ECO:0000313" key="4">
    <source>
        <dbReference type="Proteomes" id="UP000534001"/>
    </source>
</evidence>
<reference evidence="3 5" key="2">
    <citation type="submission" date="2020-08" db="EMBL/GenBank/DDBJ databases">
        <title>Genomic Encyclopedia of Type Strains, Phase IV (KMG-IV): sequencing the most valuable type-strain genomes for metagenomic binning, comparative biology and taxonomic classification.</title>
        <authorList>
            <person name="Goeker M."/>
        </authorList>
    </citation>
    <scope>NUCLEOTIDE SEQUENCE [LARGE SCALE GENOMIC DNA]</scope>
    <source>
        <strain evidence="3 5">DSM 22419</strain>
    </source>
</reference>
<organism evidence="2 4">
    <name type="scientific">Jeotgalicoccus coquinae</name>
    <dbReference type="NCBI Taxonomy" id="709509"/>
    <lineage>
        <taxon>Bacteria</taxon>
        <taxon>Bacillati</taxon>
        <taxon>Bacillota</taxon>
        <taxon>Bacilli</taxon>
        <taxon>Bacillales</taxon>
        <taxon>Staphylococcaceae</taxon>
        <taxon>Jeotgalicoccus</taxon>
    </lineage>
</organism>
<reference evidence="2 4" key="1">
    <citation type="submission" date="2020-07" db="EMBL/GenBank/DDBJ databases">
        <authorList>
            <person name="Criscuolo A."/>
        </authorList>
    </citation>
    <scope>NUCLEOTIDE SEQUENCE [LARGE SCALE GENOMIC DNA]</scope>
    <source>
        <strain evidence="2">CIP111751</strain>
    </source>
</reference>
<dbReference type="RefSeq" id="WP_184281527.1">
    <property type="nucleotide sequence ID" value="NZ_BMCO01000001.1"/>
</dbReference>
<comment type="caution">
    <text evidence="2">The sequence shown here is derived from an EMBL/GenBank/DDBJ whole genome shotgun (WGS) entry which is preliminary data.</text>
</comment>
<dbReference type="Proteomes" id="UP000545588">
    <property type="component" value="Unassembled WGS sequence"/>
</dbReference>
<feature type="domain" description="NERD" evidence="1">
    <location>
        <begin position="37"/>
        <end position="151"/>
    </location>
</feature>